<evidence type="ECO:0000256" key="3">
    <source>
        <dbReference type="ARBA" id="ARBA00022723"/>
    </source>
</evidence>
<dbReference type="InterPro" id="IPR013149">
    <property type="entry name" value="ADH-like_C"/>
</dbReference>
<evidence type="ECO:0000313" key="9">
    <source>
        <dbReference type="Proteomes" id="UP001442841"/>
    </source>
</evidence>
<organism evidence="8 9">
    <name type="scientific">Ammonicoccus fulvus</name>
    <dbReference type="NCBI Taxonomy" id="3138240"/>
    <lineage>
        <taxon>Bacteria</taxon>
        <taxon>Bacillati</taxon>
        <taxon>Actinomycetota</taxon>
        <taxon>Actinomycetes</taxon>
        <taxon>Propionibacteriales</taxon>
        <taxon>Propionibacteriaceae</taxon>
        <taxon>Ammonicoccus</taxon>
    </lineage>
</organism>
<dbReference type="Gene3D" id="3.40.50.720">
    <property type="entry name" value="NAD(P)-binding Rossmann-like Domain"/>
    <property type="match status" value="1"/>
</dbReference>
<keyword evidence="4" id="KW-0862">Zinc</keyword>
<dbReference type="PANTHER" id="PTHR43161">
    <property type="entry name" value="SORBITOL DEHYDROGENASE"/>
    <property type="match status" value="1"/>
</dbReference>
<dbReference type="Gene3D" id="3.90.180.10">
    <property type="entry name" value="Medium-chain alcohol dehydrogenases, catalytic domain"/>
    <property type="match status" value="1"/>
</dbReference>
<comment type="similarity">
    <text evidence="2">Belongs to the zinc-containing alcohol dehydrogenase family.</text>
</comment>
<feature type="domain" description="Alcohol dehydrogenase-like N-terminal" evidence="7">
    <location>
        <begin position="29"/>
        <end position="143"/>
    </location>
</feature>
<protein>
    <submittedName>
        <fullName evidence="8">Alcohol dehydrogenase catalytic domain-containing protein</fullName>
    </submittedName>
</protein>
<evidence type="ECO:0000256" key="5">
    <source>
        <dbReference type="ARBA" id="ARBA00023002"/>
    </source>
</evidence>
<keyword evidence="5" id="KW-0560">Oxidoreductase</keyword>
<dbReference type="InterPro" id="IPR013154">
    <property type="entry name" value="ADH-like_N"/>
</dbReference>
<evidence type="ECO:0000256" key="4">
    <source>
        <dbReference type="ARBA" id="ARBA00022833"/>
    </source>
</evidence>
<comment type="cofactor">
    <cofactor evidence="1">
        <name>Zn(2+)</name>
        <dbReference type="ChEBI" id="CHEBI:29105"/>
    </cofactor>
</comment>
<evidence type="ECO:0000256" key="2">
    <source>
        <dbReference type="ARBA" id="ARBA00008072"/>
    </source>
</evidence>
<dbReference type="Proteomes" id="UP001442841">
    <property type="component" value="Chromosome"/>
</dbReference>
<reference evidence="8 9" key="1">
    <citation type="submission" date="2024-04" db="EMBL/GenBank/DDBJ databases">
        <title>Isolation of an actinomycete strain from pig manure.</title>
        <authorList>
            <person name="Gong T."/>
            <person name="Yu Z."/>
            <person name="An M."/>
            <person name="Wei C."/>
            <person name="Yang W."/>
            <person name="Liu L."/>
        </authorList>
    </citation>
    <scope>NUCLEOTIDE SEQUENCE [LARGE SCALE GENOMIC DNA]</scope>
    <source>
        <strain evidence="8 9">ZF39</strain>
    </source>
</reference>
<evidence type="ECO:0000256" key="1">
    <source>
        <dbReference type="ARBA" id="ARBA00001947"/>
    </source>
</evidence>
<dbReference type="Pfam" id="PF00107">
    <property type="entry name" value="ADH_zinc_N"/>
    <property type="match status" value="1"/>
</dbReference>
<dbReference type="InterPro" id="IPR036291">
    <property type="entry name" value="NAD(P)-bd_dom_sf"/>
</dbReference>
<gene>
    <name evidence="8" type="ORF">AADG42_16230</name>
</gene>
<keyword evidence="9" id="KW-1185">Reference proteome</keyword>
<dbReference type="SUPFAM" id="SSF50129">
    <property type="entry name" value="GroES-like"/>
    <property type="match status" value="1"/>
</dbReference>
<dbReference type="EMBL" id="CP154795">
    <property type="protein sequence ID" value="XAN08786.1"/>
    <property type="molecule type" value="Genomic_DNA"/>
</dbReference>
<evidence type="ECO:0000259" key="6">
    <source>
        <dbReference type="Pfam" id="PF00107"/>
    </source>
</evidence>
<name>A0ABZ3FRQ8_9ACTN</name>
<dbReference type="Pfam" id="PF08240">
    <property type="entry name" value="ADH_N"/>
    <property type="match status" value="1"/>
</dbReference>
<dbReference type="PANTHER" id="PTHR43161:SF9">
    <property type="entry name" value="SORBITOL DEHYDROGENASE"/>
    <property type="match status" value="1"/>
</dbReference>
<proteinExistence type="inferred from homology"/>
<sequence length="340" mass="35285">MEIPTTMRASVLRGVRDLRVEERPVPTPGPDEVLIRIAAAAVSGGDVRLFSTGRLLGALLDAPLVLGRTAAGRIVAVGETVPESRIGELVALEPLHICRHCDQCRQGRYNLCERATFLGTPGCDGVFTEYIVHPADFAHPAPDTMGPEAACMVEPMSVGLAALQKAGVGAGSKVLIAGAGPIGLVTVAVAKALGAVEITITDLSGERLGRAARMGATTTFNMAEPGVVIPPSHFDAFIECSGSAAAIRRGFPAVRPAGHVVLVGRGGDEVALPVTLMQNREITVSGSFRYANQFPVAIAMAASGRVPYAELLGERVTLDDLAGALEPARSGTGVKPIVYP</sequence>
<accession>A0ABZ3FRQ8</accession>
<evidence type="ECO:0000313" key="8">
    <source>
        <dbReference type="EMBL" id="XAN08786.1"/>
    </source>
</evidence>
<dbReference type="InterPro" id="IPR011032">
    <property type="entry name" value="GroES-like_sf"/>
</dbReference>
<dbReference type="RefSeq" id="WP_425310213.1">
    <property type="nucleotide sequence ID" value="NZ_CP154795.1"/>
</dbReference>
<feature type="domain" description="Alcohol dehydrogenase-like C-terminal" evidence="6">
    <location>
        <begin position="181"/>
        <end position="302"/>
    </location>
</feature>
<keyword evidence="3" id="KW-0479">Metal-binding</keyword>
<dbReference type="SUPFAM" id="SSF51735">
    <property type="entry name" value="NAD(P)-binding Rossmann-fold domains"/>
    <property type="match status" value="1"/>
</dbReference>
<evidence type="ECO:0000259" key="7">
    <source>
        <dbReference type="Pfam" id="PF08240"/>
    </source>
</evidence>